<protein>
    <submittedName>
        <fullName evidence="1">Uncharacterized protein</fullName>
    </submittedName>
</protein>
<proteinExistence type="predicted"/>
<gene>
    <name evidence="1" type="ORF">BaRGS_00002889</name>
</gene>
<dbReference type="Proteomes" id="UP001519460">
    <property type="component" value="Unassembled WGS sequence"/>
</dbReference>
<accession>A0ABD0M2L4</accession>
<dbReference type="AlphaFoldDB" id="A0ABD0M2L4"/>
<organism evidence="1 2">
    <name type="scientific">Batillaria attramentaria</name>
    <dbReference type="NCBI Taxonomy" id="370345"/>
    <lineage>
        <taxon>Eukaryota</taxon>
        <taxon>Metazoa</taxon>
        <taxon>Spiralia</taxon>
        <taxon>Lophotrochozoa</taxon>
        <taxon>Mollusca</taxon>
        <taxon>Gastropoda</taxon>
        <taxon>Caenogastropoda</taxon>
        <taxon>Sorbeoconcha</taxon>
        <taxon>Cerithioidea</taxon>
        <taxon>Batillariidae</taxon>
        <taxon>Batillaria</taxon>
    </lineage>
</organism>
<dbReference type="EMBL" id="JACVVK020000009">
    <property type="protein sequence ID" value="KAK7505618.1"/>
    <property type="molecule type" value="Genomic_DNA"/>
</dbReference>
<evidence type="ECO:0000313" key="1">
    <source>
        <dbReference type="EMBL" id="KAK7505618.1"/>
    </source>
</evidence>
<reference evidence="1 2" key="1">
    <citation type="journal article" date="2023" name="Sci. Data">
        <title>Genome assembly of the Korean intertidal mud-creeper Batillaria attramentaria.</title>
        <authorList>
            <person name="Patra A.K."/>
            <person name="Ho P.T."/>
            <person name="Jun S."/>
            <person name="Lee S.J."/>
            <person name="Kim Y."/>
            <person name="Won Y.J."/>
        </authorList>
    </citation>
    <scope>NUCLEOTIDE SEQUENCE [LARGE SCALE GENOMIC DNA]</scope>
    <source>
        <strain evidence="1">Wonlab-2016</strain>
    </source>
</reference>
<evidence type="ECO:0000313" key="2">
    <source>
        <dbReference type="Proteomes" id="UP001519460"/>
    </source>
</evidence>
<dbReference type="Pfam" id="PF15011">
    <property type="entry name" value="CA109-like"/>
    <property type="match status" value="1"/>
</dbReference>
<dbReference type="InterPro" id="IPR029159">
    <property type="entry name" value="CA109-like"/>
</dbReference>
<keyword evidence="2" id="KW-1185">Reference proteome</keyword>
<name>A0ABD0M2L4_9CAEN</name>
<comment type="caution">
    <text evidence="1">The sequence shown here is derived from an EMBL/GenBank/DDBJ whole genome shotgun (WGS) entry which is preliminary data.</text>
</comment>
<sequence length="94" mass="10970">MDEKEQKLRLTLEKNLQKAFKIVQLSLVSLEATLKDSSAKVSSLVNLLEQYEICHAVDQRQIPFHNSFPDLRLRLLVKLSTDISDKQDELRRMM</sequence>